<organism evidence="3 4">
    <name type="scientific">Halobium salinum</name>
    <dbReference type="NCBI Taxonomy" id="1364940"/>
    <lineage>
        <taxon>Archaea</taxon>
        <taxon>Methanobacteriati</taxon>
        <taxon>Methanobacteriota</taxon>
        <taxon>Stenosarchaea group</taxon>
        <taxon>Halobacteria</taxon>
        <taxon>Halobacteriales</taxon>
        <taxon>Haloferacaceae</taxon>
        <taxon>Halobium</taxon>
    </lineage>
</organism>
<feature type="transmembrane region" description="Helical" evidence="2">
    <location>
        <begin position="443"/>
        <end position="466"/>
    </location>
</feature>
<protein>
    <submittedName>
        <fullName evidence="3">DUF2298 domain-containing protein</fullName>
    </submittedName>
</protein>
<feature type="region of interest" description="Disordered" evidence="1">
    <location>
        <begin position="833"/>
        <end position="852"/>
    </location>
</feature>
<dbReference type="EMBL" id="JBHSDS010000006">
    <property type="protein sequence ID" value="MFC4358578.1"/>
    <property type="molecule type" value="Genomic_DNA"/>
</dbReference>
<reference evidence="3 4" key="1">
    <citation type="journal article" date="2019" name="Int. J. Syst. Evol. Microbiol.">
        <title>The Global Catalogue of Microorganisms (GCM) 10K type strain sequencing project: providing services to taxonomists for standard genome sequencing and annotation.</title>
        <authorList>
            <consortium name="The Broad Institute Genomics Platform"/>
            <consortium name="The Broad Institute Genome Sequencing Center for Infectious Disease"/>
            <person name="Wu L."/>
            <person name="Ma J."/>
        </authorList>
    </citation>
    <scope>NUCLEOTIDE SEQUENCE [LARGE SCALE GENOMIC DNA]</scope>
    <source>
        <strain evidence="3 4">CGMCC 1.12553</strain>
    </source>
</reference>
<feature type="transmembrane region" description="Helical" evidence="2">
    <location>
        <begin position="61"/>
        <end position="80"/>
    </location>
</feature>
<dbReference type="AlphaFoldDB" id="A0ABD5PCZ5"/>
<evidence type="ECO:0000256" key="1">
    <source>
        <dbReference type="SAM" id="MobiDB-lite"/>
    </source>
</evidence>
<keyword evidence="2" id="KW-1133">Transmembrane helix</keyword>
<evidence type="ECO:0000313" key="4">
    <source>
        <dbReference type="Proteomes" id="UP001595921"/>
    </source>
</evidence>
<feature type="transmembrane region" description="Helical" evidence="2">
    <location>
        <begin position="487"/>
        <end position="506"/>
    </location>
</feature>
<feature type="transmembrane region" description="Helical" evidence="2">
    <location>
        <begin position="101"/>
        <end position="123"/>
    </location>
</feature>
<feature type="transmembrane region" description="Helical" evidence="2">
    <location>
        <begin position="36"/>
        <end position="55"/>
    </location>
</feature>
<feature type="transmembrane region" description="Helical" evidence="2">
    <location>
        <begin position="6"/>
        <end position="24"/>
    </location>
</feature>
<dbReference type="PANTHER" id="PTHR10790">
    <property type="entry name" value="TPR-DOMAIN CONTAINING PROTEIN"/>
    <property type="match status" value="1"/>
</dbReference>
<name>A0ABD5PCZ5_9EURY</name>
<keyword evidence="4" id="KW-1185">Reference proteome</keyword>
<sequence>MEYVLVLQWLLVVAALATLALPVTTRLFESLPGRGAGFALPVALVAVTTVVYWVGHLSYGPTTALFGVLALAAVAGVLALDTDALRDRRVELRTDLGVDRTAVAEAAAVFLVGFLFVLAIRAADPAVYARSGEKFLDFGLLKSLSRADRLPPEDMWFAGEAVSYYYGGHLVTSTLSLLSGVPPAVAYNLGLATFYGALVAAAYELAGSVAAVRRGSRRLAGALAVFFVGVASNLVTGGRLLAVALAPASRKREVARVVAEASPQLTTADVLAGADSFFYWHASRVIPGTINEFPLFGWLNGDLHAHMMGTPFLLLGAGVAFAYFLTPETDTRRRWALLFGVLPVVGGFQVVTDTWSFPSIFGVAWLALLFAPADPLTLLPGGLGGRLRRTVGVADVETEAPTTAADRDGRREERLRTDGDAAVTATTTASGDDDWLAGELVRLVGATAVAAAATGLATLLGLSFLLGAGGGSSREVALVALEMRSPLGNFLLVHGTFLVAFAAYLFGRLDTDRPGLVALAVGAFAALAFGQGLAAVAVALPLLVGSWLALRMGRAVGFEAVLIAAGAGLVMLVELVYVKEQAGPGRMNTVFKTYMQVWVLWGSAMGVVLAGLVDGQTASTARTAAGASGRWRPSGRTRRLAAVGFVGLLVVTTSAYGVLALGSHFQGARMETLDATAFADRQHPEDAEAIRWLDDREGRPVLLSAPGTAQYPTADGGSYPYPPGMYNWNANPASSLTGLPTVAGWAHEVGYRGPDAYWARANAVDRAYTGSTADRVALLREYDVQYVWVGPAERARYGEDVSFADVPGASVAYETETVTVYAVDHERLPQRGVVEAGSPTPEPASVAAARNR</sequence>
<dbReference type="PANTHER" id="PTHR10790:SF51">
    <property type="entry name" value="TETRATRICOPEPTIDE REPEAT PROTEIN"/>
    <property type="match status" value="1"/>
</dbReference>
<keyword evidence="2" id="KW-0812">Transmembrane</keyword>
<gene>
    <name evidence="3" type="ORF">ACFO0N_11560</name>
</gene>
<evidence type="ECO:0000256" key="2">
    <source>
        <dbReference type="SAM" id="Phobius"/>
    </source>
</evidence>
<feature type="transmembrane region" description="Helical" evidence="2">
    <location>
        <begin position="303"/>
        <end position="325"/>
    </location>
</feature>
<proteinExistence type="predicted"/>
<dbReference type="Proteomes" id="UP001595921">
    <property type="component" value="Unassembled WGS sequence"/>
</dbReference>
<dbReference type="RefSeq" id="WP_267623652.1">
    <property type="nucleotide sequence ID" value="NZ_JAODIW010000008.1"/>
</dbReference>
<dbReference type="NCBIfam" id="TIGR03662">
    <property type="entry name" value="Chlor_Arch_YYY"/>
    <property type="match status" value="1"/>
</dbReference>
<feature type="transmembrane region" description="Helical" evidence="2">
    <location>
        <begin position="219"/>
        <end position="242"/>
    </location>
</feature>
<accession>A0ABD5PCZ5</accession>
<comment type="caution">
    <text evidence="3">The sequence shown here is derived from an EMBL/GenBank/DDBJ whole genome shotgun (WGS) entry which is preliminary data.</text>
</comment>
<evidence type="ECO:0000313" key="3">
    <source>
        <dbReference type="EMBL" id="MFC4358578.1"/>
    </source>
</evidence>
<feature type="transmembrane region" description="Helical" evidence="2">
    <location>
        <begin position="640"/>
        <end position="662"/>
    </location>
</feature>
<dbReference type="InterPro" id="IPR018746">
    <property type="entry name" value="DUF2298"/>
</dbReference>
<feature type="transmembrane region" description="Helical" evidence="2">
    <location>
        <begin position="598"/>
        <end position="619"/>
    </location>
</feature>
<dbReference type="Pfam" id="PF10060">
    <property type="entry name" value="DUF2298"/>
    <property type="match status" value="1"/>
</dbReference>
<keyword evidence="2" id="KW-0472">Membrane</keyword>
<feature type="transmembrane region" description="Helical" evidence="2">
    <location>
        <begin position="518"/>
        <end position="544"/>
    </location>
</feature>
<feature type="transmembrane region" description="Helical" evidence="2">
    <location>
        <begin position="556"/>
        <end position="578"/>
    </location>
</feature>
<feature type="transmembrane region" description="Helical" evidence="2">
    <location>
        <begin position="337"/>
        <end position="370"/>
    </location>
</feature>
<feature type="transmembrane region" description="Helical" evidence="2">
    <location>
        <begin position="185"/>
        <end position="207"/>
    </location>
</feature>